<dbReference type="InterPro" id="IPR020904">
    <property type="entry name" value="Sc_DH/Rdtase_CS"/>
</dbReference>
<dbReference type="PROSITE" id="PS00061">
    <property type="entry name" value="ADH_SHORT"/>
    <property type="match status" value="1"/>
</dbReference>
<dbReference type="PRINTS" id="PR00081">
    <property type="entry name" value="GDHRDH"/>
</dbReference>
<accession>A0A372FSP9</accession>
<gene>
    <name evidence="4" type="ORF">D0Q02_25725</name>
</gene>
<name>A0A372FSP9_9ACTN</name>
<dbReference type="CDD" id="cd05233">
    <property type="entry name" value="SDR_c"/>
    <property type="match status" value="1"/>
</dbReference>
<evidence type="ECO:0000313" key="4">
    <source>
        <dbReference type="EMBL" id="RFS43807.1"/>
    </source>
</evidence>
<dbReference type="EMBL" id="QVFU01000044">
    <property type="protein sequence ID" value="RFS43807.1"/>
    <property type="molecule type" value="Genomic_DNA"/>
</dbReference>
<protein>
    <submittedName>
        <fullName evidence="4">SDR family oxidoreductase</fullName>
    </submittedName>
</protein>
<dbReference type="Pfam" id="PF13561">
    <property type="entry name" value="adh_short_C2"/>
    <property type="match status" value="1"/>
</dbReference>
<dbReference type="InterPro" id="IPR036291">
    <property type="entry name" value="NAD(P)-bd_dom_sf"/>
</dbReference>
<dbReference type="Gene3D" id="3.40.50.720">
    <property type="entry name" value="NAD(P)-binding Rossmann-like Domain"/>
    <property type="match status" value="1"/>
</dbReference>
<dbReference type="GO" id="GO:0016491">
    <property type="term" value="F:oxidoreductase activity"/>
    <property type="evidence" value="ECO:0007669"/>
    <property type="project" value="UniProtKB-KW"/>
</dbReference>
<dbReference type="FunFam" id="3.40.50.720:FF:000084">
    <property type="entry name" value="Short-chain dehydrogenase reductase"/>
    <property type="match status" value="1"/>
</dbReference>
<sequence length="292" mass="29266">MGLSGRVRSGGLPVSRRVLVTGAAGAIGGELVAAFLARGWRVAGLDRRPPEPSTTAGPARRRPEHPGAAALDTPPTAGLTWLSADVTDASAVEAAVDRLRADWGGLDVLVNNAAVGPPRAPVGRETAAHLRSVLEVNLVAPLALVQATLPLLTAGDAPAVVQLSSIGGSRAFRGNAAYVASKGGIEAMTRALALDLAGRGIRVNAVAPAMVRTPGWDDAGPNEVARRTGLVPLGRAGTLAEVAAAVSFLAGSESGYITGVVLPVDGGLGAQAYSPVEEPGVAATLDPSTGDD</sequence>
<comment type="similarity">
    <text evidence="1">Belongs to the short-chain dehydrogenases/reductases (SDR) family.</text>
</comment>
<proteinExistence type="inferred from homology"/>
<keyword evidence="5" id="KW-1185">Reference proteome</keyword>
<dbReference type="InterPro" id="IPR002347">
    <property type="entry name" value="SDR_fam"/>
</dbReference>
<keyword evidence="2" id="KW-0560">Oxidoreductase</keyword>
<reference evidence="4 5" key="1">
    <citation type="submission" date="2018-08" db="EMBL/GenBank/DDBJ databases">
        <title>Verrucosispora craniellae sp. nov., isolated from a marine sponge in the South China Sea.</title>
        <authorList>
            <person name="Li L."/>
            <person name="Lin H.W."/>
        </authorList>
    </citation>
    <scope>NUCLEOTIDE SEQUENCE [LARGE SCALE GENOMIC DNA]</scope>
    <source>
        <strain evidence="4 5">LHW63014</strain>
    </source>
</reference>
<dbReference type="PANTHER" id="PTHR43639">
    <property type="entry name" value="OXIDOREDUCTASE, SHORT-CHAIN DEHYDROGENASE/REDUCTASE FAMILY (AFU_ORTHOLOGUE AFUA_5G02870)"/>
    <property type="match status" value="1"/>
</dbReference>
<organism evidence="4 5">
    <name type="scientific">Micromonospora craniellae</name>
    <dbReference type="NCBI Taxonomy" id="2294034"/>
    <lineage>
        <taxon>Bacteria</taxon>
        <taxon>Bacillati</taxon>
        <taxon>Actinomycetota</taxon>
        <taxon>Actinomycetes</taxon>
        <taxon>Micromonosporales</taxon>
        <taxon>Micromonosporaceae</taxon>
        <taxon>Micromonospora</taxon>
    </lineage>
</organism>
<evidence type="ECO:0000256" key="1">
    <source>
        <dbReference type="ARBA" id="ARBA00006484"/>
    </source>
</evidence>
<evidence type="ECO:0000313" key="5">
    <source>
        <dbReference type="Proteomes" id="UP000262621"/>
    </source>
</evidence>
<dbReference type="PANTHER" id="PTHR43639:SF1">
    <property type="entry name" value="SHORT-CHAIN DEHYDROGENASE_REDUCTASE FAMILY PROTEIN"/>
    <property type="match status" value="1"/>
</dbReference>
<dbReference type="SUPFAM" id="SSF51735">
    <property type="entry name" value="NAD(P)-binding Rossmann-fold domains"/>
    <property type="match status" value="1"/>
</dbReference>
<dbReference type="Proteomes" id="UP000262621">
    <property type="component" value="Unassembled WGS sequence"/>
</dbReference>
<comment type="caution">
    <text evidence="4">The sequence shown here is derived from an EMBL/GenBank/DDBJ whole genome shotgun (WGS) entry which is preliminary data.</text>
</comment>
<feature type="region of interest" description="Disordered" evidence="3">
    <location>
        <begin position="45"/>
        <end position="74"/>
    </location>
</feature>
<dbReference type="PRINTS" id="PR00080">
    <property type="entry name" value="SDRFAMILY"/>
</dbReference>
<evidence type="ECO:0000256" key="2">
    <source>
        <dbReference type="ARBA" id="ARBA00023002"/>
    </source>
</evidence>
<dbReference type="AlphaFoldDB" id="A0A372FSP9"/>
<evidence type="ECO:0000256" key="3">
    <source>
        <dbReference type="SAM" id="MobiDB-lite"/>
    </source>
</evidence>